<organism evidence="1 2">
    <name type="scientific">Caenorhabditis tropicalis</name>
    <dbReference type="NCBI Taxonomy" id="1561998"/>
    <lineage>
        <taxon>Eukaryota</taxon>
        <taxon>Metazoa</taxon>
        <taxon>Ecdysozoa</taxon>
        <taxon>Nematoda</taxon>
        <taxon>Chromadorea</taxon>
        <taxon>Rhabditida</taxon>
        <taxon>Rhabditina</taxon>
        <taxon>Rhabditomorpha</taxon>
        <taxon>Rhabditoidea</taxon>
        <taxon>Rhabditidae</taxon>
        <taxon>Peloderinae</taxon>
        <taxon>Caenorhabditis</taxon>
    </lineage>
</organism>
<protein>
    <submittedName>
        <fullName evidence="2">SERPIN domain-containing protein</fullName>
    </submittedName>
</protein>
<dbReference type="eggNOG" id="KOG1041">
    <property type="taxonomic scope" value="Eukaryota"/>
</dbReference>
<dbReference type="Proteomes" id="UP000095282">
    <property type="component" value="Unplaced"/>
</dbReference>
<proteinExistence type="predicted"/>
<name>A0A1I7TAY0_9PELO</name>
<evidence type="ECO:0000313" key="1">
    <source>
        <dbReference type="Proteomes" id="UP000095282"/>
    </source>
</evidence>
<accession>A0A1I7TAY0</accession>
<dbReference type="AlphaFoldDB" id="A0A1I7TAY0"/>
<sequence length="88" mass="10189">MQRHETLTNNLCYDHQIVFHPVGLPVPLYIAASFILNVAGDKFADCRFDFEKTNEELGYLKKALFGTRFNACRQSSKSIFDCNFFFVK</sequence>
<dbReference type="STRING" id="1561998.A0A1I7TAY0"/>
<evidence type="ECO:0000313" key="2">
    <source>
        <dbReference type="WBParaSite" id="Csp11.Scaffold567.g4152.t1"/>
    </source>
</evidence>
<reference evidence="2" key="1">
    <citation type="submission" date="2016-11" db="UniProtKB">
        <authorList>
            <consortium name="WormBaseParasite"/>
        </authorList>
    </citation>
    <scope>IDENTIFICATION</scope>
</reference>
<dbReference type="WBParaSite" id="Csp11.Scaffold567.g4152.t1">
    <property type="protein sequence ID" value="Csp11.Scaffold567.g4152.t1"/>
    <property type="gene ID" value="Csp11.Scaffold567.g4152"/>
</dbReference>
<keyword evidence="1" id="KW-1185">Reference proteome</keyword>